<organism evidence="2 3">
    <name type="scientific">Hamiltosporidium tvaerminnensis</name>
    <dbReference type="NCBI Taxonomy" id="1176355"/>
    <lineage>
        <taxon>Eukaryota</taxon>
        <taxon>Fungi</taxon>
        <taxon>Fungi incertae sedis</taxon>
        <taxon>Microsporidia</taxon>
        <taxon>Dubosqiidae</taxon>
        <taxon>Hamiltosporidium</taxon>
    </lineage>
</organism>
<dbReference type="Pfam" id="PF01702">
    <property type="entry name" value="TGT"/>
    <property type="match status" value="1"/>
</dbReference>
<dbReference type="AlphaFoldDB" id="A0A4Q9KQB0"/>
<evidence type="ECO:0000313" key="2">
    <source>
        <dbReference type="EMBL" id="TBT96704.1"/>
    </source>
</evidence>
<dbReference type="SUPFAM" id="SSF51713">
    <property type="entry name" value="tRNA-guanine transglycosylase"/>
    <property type="match status" value="1"/>
</dbReference>
<comment type="caution">
    <text evidence="2">The sequence shown here is derived from an EMBL/GenBank/DDBJ whole genome shotgun (WGS) entry which is preliminary data.</text>
</comment>
<gene>
    <name evidence="2" type="ORF">CWI37_2796p0010</name>
</gene>
<dbReference type="VEuPathDB" id="MicrosporidiaDB:CWI37_2796p0010"/>
<dbReference type="InterPro" id="IPR036511">
    <property type="entry name" value="TGT-like_sf"/>
</dbReference>
<dbReference type="InterPro" id="IPR002616">
    <property type="entry name" value="tRNA_ribo_trans-like"/>
</dbReference>
<evidence type="ECO:0000313" key="3">
    <source>
        <dbReference type="Proteomes" id="UP000292362"/>
    </source>
</evidence>
<sequence>MQSHDFVITTQYGSIPHVVDYKDMKCFNKTFQIYVDDFIYNGSYYLNKDVLPIKEFCSVSNNIIVTFKDKSNLLRTRRGNRKFTKDEYIEFIEKADPDFYMDFDTKKIISRGNKIFSSNFIECKNIENFVFNLKNGGKMILNENFIECKNIEDFVFNLKNGGKIFSTNFINEMVNNGQLITYKSEIIYISDYSSKPECSCCSNFEWDYVIHMCDIKEICALTVGMIHNFTQLDNLFKEIQKNILIIDLIKIKKCD</sequence>
<dbReference type="GO" id="GO:0006400">
    <property type="term" value="P:tRNA modification"/>
    <property type="evidence" value="ECO:0007669"/>
    <property type="project" value="InterPro"/>
</dbReference>
<accession>A0A4Q9KQB0</accession>
<dbReference type="Gene3D" id="3.20.20.105">
    <property type="entry name" value="Queuine tRNA-ribosyltransferase-like"/>
    <property type="match status" value="1"/>
</dbReference>
<proteinExistence type="predicted"/>
<evidence type="ECO:0000259" key="1">
    <source>
        <dbReference type="Pfam" id="PF01702"/>
    </source>
</evidence>
<dbReference type="Proteomes" id="UP000292362">
    <property type="component" value="Unassembled WGS sequence"/>
</dbReference>
<name>A0A4Q9KQB0_9MICR</name>
<feature type="domain" description="tRNA-guanine(15) transglycosylase-like" evidence="1">
    <location>
        <begin position="149"/>
        <end position="244"/>
    </location>
</feature>
<dbReference type="EMBL" id="PITJ01002796">
    <property type="protein sequence ID" value="TBT96704.1"/>
    <property type="molecule type" value="Genomic_DNA"/>
</dbReference>
<protein>
    <recommendedName>
        <fullName evidence="1">tRNA-guanine(15) transglycosylase-like domain-containing protein</fullName>
    </recommendedName>
</protein>
<reference evidence="2 3" key="1">
    <citation type="submission" date="2017-12" db="EMBL/GenBank/DDBJ databases">
        <authorList>
            <person name="Pombert J.-F."/>
            <person name="Haag K.L."/>
            <person name="Ebert D."/>
        </authorList>
    </citation>
    <scope>NUCLEOTIDE SEQUENCE [LARGE SCALE GENOMIC DNA]</scope>
    <source>
        <strain evidence="2">FI-OER-3-3</strain>
    </source>
</reference>